<reference evidence="2 3" key="1">
    <citation type="submission" date="2017-08" db="EMBL/GenBank/DDBJ databases">
        <title>Substantial Increase in Enzyme Production by Combined Drug-Resistance Mutations in Paenibacillus agaridevorans.</title>
        <authorList>
            <person name="Tanaka Y."/>
            <person name="Funane K."/>
            <person name="Hosaka T."/>
            <person name="Shiwa Y."/>
            <person name="Fujita N."/>
            <person name="Miyazaki T."/>
            <person name="Yoshikawa H."/>
            <person name="Murakami K."/>
            <person name="Kasahara K."/>
            <person name="Inaoka T."/>
            <person name="Hiraga Y."/>
            <person name="Ochi K."/>
        </authorList>
    </citation>
    <scope>NUCLEOTIDE SEQUENCE [LARGE SCALE GENOMIC DNA]</scope>
    <source>
        <strain evidence="2 3">T-3040</strain>
    </source>
</reference>
<feature type="signal peptide" evidence="1">
    <location>
        <begin position="1"/>
        <end position="21"/>
    </location>
</feature>
<keyword evidence="1" id="KW-0732">Signal</keyword>
<dbReference type="EMBL" id="BDQX01000376">
    <property type="protein sequence ID" value="GBG11004.1"/>
    <property type="molecule type" value="Genomic_DNA"/>
</dbReference>
<dbReference type="AlphaFoldDB" id="A0A2R5F4H5"/>
<proteinExistence type="predicted"/>
<protein>
    <recommendedName>
        <fullName evidence="4">Lipoprotein</fullName>
    </recommendedName>
</protein>
<evidence type="ECO:0008006" key="4">
    <source>
        <dbReference type="Google" id="ProtNLM"/>
    </source>
</evidence>
<comment type="caution">
    <text evidence="2">The sequence shown here is derived from an EMBL/GenBank/DDBJ whole genome shotgun (WGS) entry which is preliminary data.</text>
</comment>
<sequence>MRLKYFGFLFLLMVVAGCSQNQDSTPTNEPIEDTIMIDASFPSDTITDQSIKLNIIISLKREENREITSSYKLFSREIKDLPKMIQSDTFFKGFLTTQREYEETIVLDDLIDGVYQIDISAETPSINGNKRANLKTIFFTVQDNRIIKIE</sequence>
<evidence type="ECO:0000256" key="1">
    <source>
        <dbReference type="SAM" id="SignalP"/>
    </source>
</evidence>
<feature type="chain" id="PRO_5015305077" description="Lipoprotein" evidence="1">
    <location>
        <begin position="22"/>
        <end position="150"/>
    </location>
</feature>
<evidence type="ECO:0000313" key="3">
    <source>
        <dbReference type="Proteomes" id="UP000245202"/>
    </source>
</evidence>
<accession>A0A2R5F4H5</accession>
<gene>
    <name evidence="2" type="ORF">PAT3040_05782</name>
</gene>
<name>A0A2R5F4H5_9BACL</name>
<evidence type="ECO:0000313" key="2">
    <source>
        <dbReference type="EMBL" id="GBG11004.1"/>
    </source>
</evidence>
<dbReference type="Proteomes" id="UP000245202">
    <property type="component" value="Unassembled WGS sequence"/>
</dbReference>
<keyword evidence="3" id="KW-1185">Reference proteome</keyword>
<dbReference type="RefSeq" id="WP_108995387.1">
    <property type="nucleotide sequence ID" value="NZ_BDQX01000376.1"/>
</dbReference>
<dbReference type="PROSITE" id="PS51257">
    <property type="entry name" value="PROKAR_LIPOPROTEIN"/>
    <property type="match status" value="1"/>
</dbReference>
<organism evidence="2 3">
    <name type="scientific">Paenibacillus agaridevorans</name>
    <dbReference type="NCBI Taxonomy" id="171404"/>
    <lineage>
        <taxon>Bacteria</taxon>
        <taxon>Bacillati</taxon>
        <taxon>Bacillota</taxon>
        <taxon>Bacilli</taxon>
        <taxon>Bacillales</taxon>
        <taxon>Paenibacillaceae</taxon>
        <taxon>Paenibacillus</taxon>
    </lineage>
</organism>